<accession>A0ABT1C5Y5</accession>
<sequence length="128" mass="13582">MLILFTVAFLAGTVSLSLFYIQTEKRTRVAAEQATGGHAEAAQALMSHYGCGSCHEIPGIAKANGKVGPSLEGFAGRAEIAGLLSNQPNNLVFWLREPQKVSPGNGMPDQGVTEGEARNMAAYLYTLQ</sequence>
<evidence type="ECO:0000256" key="2">
    <source>
        <dbReference type="ARBA" id="ARBA00022723"/>
    </source>
</evidence>
<name>A0ABT1C5Y5_9HYPH</name>
<reference evidence="6 7" key="1">
    <citation type="submission" date="2022-06" db="EMBL/GenBank/DDBJ databases">
        <title>Mesorhizobium sp. strain RP14 Genome sequencing and assembly.</title>
        <authorList>
            <person name="Kim I."/>
        </authorList>
    </citation>
    <scope>NUCLEOTIDE SEQUENCE [LARGE SCALE GENOMIC DNA]</scope>
    <source>
        <strain evidence="7">RP14(2022)</strain>
    </source>
</reference>
<dbReference type="InterPro" id="IPR036909">
    <property type="entry name" value="Cyt_c-like_dom_sf"/>
</dbReference>
<dbReference type="RefSeq" id="WP_252818667.1">
    <property type="nucleotide sequence ID" value="NZ_JAMXQS010000005.1"/>
</dbReference>
<gene>
    <name evidence="6" type="ORF">NGM99_10500</name>
</gene>
<evidence type="ECO:0000313" key="6">
    <source>
        <dbReference type="EMBL" id="MCO6050214.1"/>
    </source>
</evidence>
<keyword evidence="7" id="KW-1185">Reference proteome</keyword>
<proteinExistence type="predicted"/>
<dbReference type="SUPFAM" id="SSF46626">
    <property type="entry name" value="Cytochrome c"/>
    <property type="match status" value="1"/>
</dbReference>
<evidence type="ECO:0000259" key="5">
    <source>
        <dbReference type="PROSITE" id="PS51007"/>
    </source>
</evidence>
<evidence type="ECO:0000256" key="1">
    <source>
        <dbReference type="ARBA" id="ARBA00022617"/>
    </source>
</evidence>
<feature type="domain" description="Cytochrome c" evidence="5">
    <location>
        <begin position="37"/>
        <end position="128"/>
    </location>
</feature>
<dbReference type="Gene3D" id="1.10.760.10">
    <property type="entry name" value="Cytochrome c-like domain"/>
    <property type="match status" value="1"/>
</dbReference>
<dbReference type="Proteomes" id="UP001205906">
    <property type="component" value="Unassembled WGS sequence"/>
</dbReference>
<dbReference type="EMBL" id="JAMXQS010000005">
    <property type="protein sequence ID" value="MCO6050214.1"/>
    <property type="molecule type" value="Genomic_DNA"/>
</dbReference>
<keyword evidence="3 4" id="KW-0408">Iron</keyword>
<protein>
    <submittedName>
        <fullName evidence="6">C-type cytochrome</fullName>
    </submittedName>
</protein>
<evidence type="ECO:0000256" key="4">
    <source>
        <dbReference type="PROSITE-ProRule" id="PRU00433"/>
    </source>
</evidence>
<organism evidence="6 7">
    <name type="scientific">Mesorhizobium liriopis</name>
    <dbReference type="NCBI Taxonomy" id="2953882"/>
    <lineage>
        <taxon>Bacteria</taxon>
        <taxon>Pseudomonadati</taxon>
        <taxon>Pseudomonadota</taxon>
        <taxon>Alphaproteobacteria</taxon>
        <taxon>Hyphomicrobiales</taxon>
        <taxon>Phyllobacteriaceae</taxon>
        <taxon>Mesorhizobium</taxon>
    </lineage>
</organism>
<evidence type="ECO:0000313" key="7">
    <source>
        <dbReference type="Proteomes" id="UP001205906"/>
    </source>
</evidence>
<keyword evidence="2 4" id="KW-0479">Metal-binding</keyword>
<dbReference type="Pfam" id="PF00034">
    <property type="entry name" value="Cytochrom_C"/>
    <property type="match status" value="1"/>
</dbReference>
<dbReference type="PROSITE" id="PS51007">
    <property type="entry name" value="CYTC"/>
    <property type="match status" value="1"/>
</dbReference>
<comment type="caution">
    <text evidence="6">The sequence shown here is derived from an EMBL/GenBank/DDBJ whole genome shotgun (WGS) entry which is preliminary data.</text>
</comment>
<evidence type="ECO:0000256" key="3">
    <source>
        <dbReference type="ARBA" id="ARBA00023004"/>
    </source>
</evidence>
<keyword evidence="1 4" id="KW-0349">Heme</keyword>
<dbReference type="InterPro" id="IPR009056">
    <property type="entry name" value="Cyt_c-like_dom"/>
</dbReference>